<name>A0ABM9CIY9_9BACL</name>
<accession>A0ABM9CIY9</accession>
<protein>
    <submittedName>
        <fullName evidence="2">Uncharacterized protein</fullName>
    </submittedName>
</protein>
<dbReference type="Proteomes" id="UP000838324">
    <property type="component" value="Unassembled WGS sequence"/>
</dbReference>
<reference evidence="2" key="1">
    <citation type="submission" date="2022-01" db="EMBL/GenBank/DDBJ databases">
        <authorList>
            <person name="Criscuolo A."/>
        </authorList>
    </citation>
    <scope>NUCLEOTIDE SEQUENCE</scope>
    <source>
        <strain evidence="2">CIP111892</strain>
    </source>
</reference>
<dbReference type="EMBL" id="CAKMMG010000006">
    <property type="protein sequence ID" value="CAH1214235.1"/>
    <property type="molecule type" value="Genomic_DNA"/>
</dbReference>
<keyword evidence="3" id="KW-1185">Reference proteome</keyword>
<feature type="transmembrane region" description="Helical" evidence="1">
    <location>
        <begin position="40"/>
        <end position="57"/>
    </location>
</feature>
<evidence type="ECO:0000313" key="3">
    <source>
        <dbReference type="Proteomes" id="UP000838324"/>
    </source>
</evidence>
<evidence type="ECO:0000313" key="2">
    <source>
        <dbReference type="EMBL" id="CAH1214235.1"/>
    </source>
</evidence>
<evidence type="ECO:0000256" key="1">
    <source>
        <dbReference type="SAM" id="Phobius"/>
    </source>
</evidence>
<comment type="caution">
    <text evidence="2">The sequence shown here is derived from an EMBL/GenBank/DDBJ whole genome shotgun (WGS) entry which is preliminary data.</text>
</comment>
<keyword evidence="1" id="KW-0812">Transmembrane</keyword>
<sequence>MDKKQQQNLALLFMSSFFSLTSSRLIPDSGSNLMDFTQGLLTGIGITGMLMAIVYFGKYHKRSH</sequence>
<proteinExistence type="predicted"/>
<keyword evidence="1" id="KW-0472">Membrane</keyword>
<keyword evidence="1" id="KW-1133">Transmembrane helix</keyword>
<organism evidence="2 3">
    <name type="scientific">Paenibacillus auburnensis</name>
    <dbReference type="NCBI Taxonomy" id="2905649"/>
    <lineage>
        <taxon>Bacteria</taxon>
        <taxon>Bacillati</taxon>
        <taxon>Bacillota</taxon>
        <taxon>Bacilli</taxon>
        <taxon>Bacillales</taxon>
        <taxon>Paenibacillaceae</taxon>
        <taxon>Paenibacillus</taxon>
    </lineage>
</organism>
<gene>
    <name evidence="2" type="ORF">PAECIP111892_03992</name>
</gene>
<dbReference type="RefSeq" id="WP_236335791.1">
    <property type="nucleotide sequence ID" value="NZ_CAKMMG010000006.1"/>
</dbReference>